<evidence type="ECO:0000256" key="6">
    <source>
        <dbReference type="ARBA" id="ARBA00022679"/>
    </source>
</evidence>
<gene>
    <name evidence="14" type="ORF">E4U42_004700</name>
</gene>
<evidence type="ECO:0000256" key="4">
    <source>
        <dbReference type="ARBA" id="ARBA00012694"/>
    </source>
</evidence>
<feature type="domain" description="DAHP synthetase I/KDSA" evidence="13">
    <location>
        <begin position="49"/>
        <end position="120"/>
    </location>
</feature>
<name>A0A8K0J5F9_9HYPO</name>
<dbReference type="GO" id="GO:0009073">
    <property type="term" value="P:aromatic amino acid family biosynthetic process"/>
    <property type="evidence" value="ECO:0007669"/>
    <property type="project" value="UniProtKB-KW"/>
</dbReference>
<dbReference type="PANTHER" id="PTHR21225">
    <property type="entry name" value="PHOSPHO-2-DEHYDRO-3-DEOXYHEPTONATE ALDOLASE DAHP SYNTHETASE"/>
    <property type="match status" value="1"/>
</dbReference>
<dbReference type="GO" id="GO:0008652">
    <property type="term" value="P:amino acid biosynthetic process"/>
    <property type="evidence" value="ECO:0007669"/>
    <property type="project" value="UniProtKB-KW"/>
</dbReference>
<organism evidence="14 15">
    <name type="scientific">Claviceps africana</name>
    <dbReference type="NCBI Taxonomy" id="83212"/>
    <lineage>
        <taxon>Eukaryota</taxon>
        <taxon>Fungi</taxon>
        <taxon>Dikarya</taxon>
        <taxon>Ascomycota</taxon>
        <taxon>Pezizomycotina</taxon>
        <taxon>Sordariomycetes</taxon>
        <taxon>Hypocreomycetidae</taxon>
        <taxon>Hypocreales</taxon>
        <taxon>Clavicipitaceae</taxon>
        <taxon>Claviceps</taxon>
    </lineage>
</organism>
<protein>
    <recommendedName>
        <fullName evidence="4">3-deoxy-7-phosphoheptulonate synthase</fullName>
        <ecNumber evidence="4">2.5.1.54</ecNumber>
    </recommendedName>
    <alternativeName>
        <fullName evidence="10">3-deoxy-D-arabino-heptulosonate 7-phosphate synthase</fullName>
    </alternativeName>
    <alternativeName>
        <fullName evidence="9">DAHP synthase</fullName>
    </alternativeName>
    <alternativeName>
        <fullName evidence="8">Phospho-2-keto-3-deoxyheptonate aldolase</fullName>
    </alternativeName>
</protein>
<evidence type="ECO:0000256" key="7">
    <source>
        <dbReference type="ARBA" id="ARBA00023141"/>
    </source>
</evidence>
<dbReference type="Gene3D" id="3.20.20.70">
    <property type="entry name" value="Aldolase class I"/>
    <property type="match status" value="1"/>
</dbReference>
<dbReference type="SUPFAM" id="SSF51569">
    <property type="entry name" value="Aldolase"/>
    <property type="match status" value="1"/>
</dbReference>
<dbReference type="GO" id="GO:0003849">
    <property type="term" value="F:3-deoxy-7-phosphoheptulonate synthase activity"/>
    <property type="evidence" value="ECO:0007669"/>
    <property type="project" value="UniProtKB-EC"/>
</dbReference>
<keyword evidence="15" id="KW-1185">Reference proteome</keyword>
<accession>A0A8K0J5F9</accession>
<keyword evidence="6" id="KW-0808">Transferase</keyword>
<evidence type="ECO:0000256" key="1">
    <source>
        <dbReference type="ARBA" id="ARBA00003726"/>
    </source>
</evidence>
<comment type="caution">
    <text evidence="14">The sequence shown here is derived from an EMBL/GenBank/DDBJ whole genome shotgun (WGS) entry which is preliminary data.</text>
</comment>
<dbReference type="InterPro" id="IPR013785">
    <property type="entry name" value="Aldolase_TIM"/>
</dbReference>
<evidence type="ECO:0000256" key="8">
    <source>
        <dbReference type="ARBA" id="ARBA00031111"/>
    </source>
</evidence>
<comment type="pathway">
    <text evidence="2">Metabolic intermediate biosynthesis; chorismate biosynthesis; chorismate from D-erythrose 4-phosphate and phosphoenolpyruvate: step 1/7.</text>
</comment>
<dbReference type="GO" id="GO:0005737">
    <property type="term" value="C:cytoplasm"/>
    <property type="evidence" value="ECO:0007669"/>
    <property type="project" value="TreeGrafter"/>
</dbReference>
<feature type="non-terminal residue" evidence="14">
    <location>
        <position position="1"/>
    </location>
</feature>
<dbReference type="OrthoDB" id="4699125at2759"/>
<sequence length="148" mass="16142">MTVIDETTTARKIPLLEPSTVKLALSADHATQQHILRSRNDIRNILSCDGSDTRLMVVVGPCSIHDVDAALHYASLLANAAELFRQELLLVMRVYVEKPRSTVGWKGLIHDPDYAAESRVGPPASSPAGPGARPRQPELNKGVLLSRK</sequence>
<evidence type="ECO:0000313" key="14">
    <source>
        <dbReference type="EMBL" id="KAG5924283.1"/>
    </source>
</evidence>
<comment type="similarity">
    <text evidence="3">Belongs to the class-I DAHP synthase family.</text>
</comment>
<reference evidence="14" key="1">
    <citation type="journal article" date="2020" name="bioRxiv">
        <title>Whole genome comparisons of ergot fungi reveals the divergence and evolution of species within the genus Claviceps are the result of varying mechanisms driving genome evolution and host range expansion.</title>
        <authorList>
            <person name="Wyka S.A."/>
            <person name="Mondo S.J."/>
            <person name="Liu M."/>
            <person name="Dettman J."/>
            <person name="Nalam V."/>
            <person name="Broders K.D."/>
        </authorList>
    </citation>
    <scope>NUCLEOTIDE SEQUENCE</scope>
    <source>
        <strain evidence="14">CCC 489</strain>
    </source>
</reference>
<feature type="compositionally biased region" description="Low complexity" evidence="12">
    <location>
        <begin position="118"/>
        <end position="134"/>
    </location>
</feature>
<dbReference type="EC" id="2.5.1.54" evidence="4"/>
<comment type="function">
    <text evidence="1">Stereospecific condensation of phosphoenolpyruvate (PEP) and D-erythrose-4-phosphate (E4P) giving rise to 3-deoxy-D-arabino-heptulosonate-7-phosphate (DAHP).</text>
</comment>
<dbReference type="PANTHER" id="PTHR21225:SF12">
    <property type="entry name" value="PHOSPHO-2-DEHYDRO-3-DEOXYHEPTONATE ALDOLASE, TYROSINE-INHIBITED"/>
    <property type="match status" value="1"/>
</dbReference>
<evidence type="ECO:0000259" key="13">
    <source>
        <dbReference type="Pfam" id="PF00793"/>
    </source>
</evidence>
<dbReference type="InterPro" id="IPR006219">
    <property type="entry name" value="DAHP_synth_1"/>
</dbReference>
<evidence type="ECO:0000256" key="3">
    <source>
        <dbReference type="ARBA" id="ARBA00007985"/>
    </source>
</evidence>
<dbReference type="Pfam" id="PF00793">
    <property type="entry name" value="DAHP_synth_1"/>
    <property type="match status" value="1"/>
</dbReference>
<dbReference type="EMBL" id="SRPY01000421">
    <property type="protein sequence ID" value="KAG5924283.1"/>
    <property type="molecule type" value="Genomic_DNA"/>
</dbReference>
<evidence type="ECO:0000256" key="9">
    <source>
        <dbReference type="ARBA" id="ARBA00031349"/>
    </source>
</evidence>
<comment type="catalytic activity">
    <reaction evidence="11">
        <text>D-erythrose 4-phosphate + phosphoenolpyruvate + H2O = 7-phospho-2-dehydro-3-deoxy-D-arabino-heptonate + phosphate</text>
        <dbReference type="Rhea" id="RHEA:14717"/>
        <dbReference type="ChEBI" id="CHEBI:15377"/>
        <dbReference type="ChEBI" id="CHEBI:16897"/>
        <dbReference type="ChEBI" id="CHEBI:43474"/>
        <dbReference type="ChEBI" id="CHEBI:58394"/>
        <dbReference type="ChEBI" id="CHEBI:58702"/>
        <dbReference type="EC" id="2.5.1.54"/>
    </reaction>
</comment>
<evidence type="ECO:0000313" key="15">
    <source>
        <dbReference type="Proteomes" id="UP000811619"/>
    </source>
</evidence>
<evidence type="ECO:0000256" key="5">
    <source>
        <dbReference type="ARBA" id="ARBA00022605"/>
    </source>
</evidence>
<evidence type="ECO:0000256" key="10">
    <source>
        <dbReference type="ARBA" id="ARBA00032193"/>
    </source>
</evidence>
<keyword evidence="7" id="KW-0057">Aromatic amino acid biosynthesis</keyword>
<dbReference type="AlphaFoldDB" id="A0A8K0J5F9"/>
<dbReference type="InterPro" id="IPR006218">
    <property type="entry name" value="DAHP1/KDSA"/>
</dbReference>
<feature type="region of interest" description="Disordered" evidence="12">
    <location>
        <begin position="116"/>
        <end position="148"/>
    </location>
</feature>
<evidence type="ECO:0000256" key="11">
    <source>
        <dbReference type="ARBA" id="ARBA00047508"/>
    </source>
</evidence>
<dbReference type="Proteomes" id="UP000811619">
    <property type="component" value="Unassembled WGS sequence"/>
</dbReference>
<proteinExistence type="inferred from homology"/>
<keyword evidence="5" id="KW-0028">Amino-acid biosynthesis</keyword>
<evidence type="ECO:0000256" key="12">
    <source>
        <dbReference type="SAM" id="MobiDB-lite"/>
    </source>
</evidence>
<evidence type="ECO:0000256" key="2">
    <source>
        <dbReference type="ARBA" id="ARBA00004688"/>
    </source>
</evidence>